<protein>
    <submittedName>
        <fullName evidence="1">Uncharacterized protein</fullName>
    </submittedName>
</protein>
<keyword evidence="2" id="KW-1185">Reference proteome</keyword>
<reference evidence="1 2" key="1">
    <citation type="journal article" date="2016" name="Biochim. Biophys. Acta">
        <title>Characterization of red-shifted phycobilisomes isolated from the chlorophyll f-containing cyanobacterium Halomicronema hongdechloris.</title>
        <authorList>
            <person name="Li Y."/>
            <person name="Lin Y."/>
            <person name="Garvey C.J."/>
            <person name="Birch D."/>
            <person name="Corkery R.W."/>
            <person name="Loughlin P.C."/>
            <person name="Scheer H."/>
            <person name="Willows R.D."/>
            <person name="Chen M."/>
        </authorList>
    </citation>
    <scope>NUCLEOTIDE SEQUENCE [LARGE SCALE GENOMIC DNA]</scope>
    <source>
        <strain evidence="1 2">C2206</strain>
    </source>
</reference>
<evidence type="ECO:0000313" key="1">
    <source>
        <dbReference type="EMBL" id="ASC70719.1"/>
    </source>
</evidence>
<evidence type="ECO:0000313" key="2">
    <source>
        <dbReference type="Proteomes" id="UP000191901"/>
    </source>
</evidence>
<organism evidence="1 2">
    <name type="scientific">Halomicronema hongdechloris C2206</name>
    <dbReference type="NCBI Taxonomy" id="1641165"/>
    <lineage>
        <taxon>Bacteria</taxon>
        <taxon>Bacillati</taxon>
        <taxon>Cyanobacteriota</taxon>
        <taxon>Cyanophyceae</taxon>
        <taxon>Nodosilineales</taxon>
        <taxon>Nodosilineaceae</taxon>
        <taxon>Halomicronema</taxon>
    </lineage>
</organism>
<dbReference type="Proteomes" id="UP000191901">
    <property type="component" value="Chromosome"/>
</dbReference>
<accession>A0A1Z3HK82</accession>
<proteinExistence type="predicted"/>
<dbReference type="EMBL" id="CP021983">
    <property type="protein sequence ID" value="ASC70719.1"/>
    <property type="molecule type" value="Genomic_DNA"/>
</dbReference>
<dbReference type="KEGG" id="hhg:XM38_016640"/>
<sequence length="95" mass="10507">MICLTLGLRARSSPRVLSLTKALAQHHPLIIGDGPLWQLWLNGVTMYSSRLAHQSIRSLRRMGAEPSLRLLVDILIRQLIMVTGVALALTALLDL</sequence>
<name>A0A1Z3HK82_9CYAN</name>
<gene>
    <name evidence="1" type="ORF">XM38_016640</name>
</gene>
<dbReference type="AlphaFoldDB" id="A0A1Z3HK82"/>